<name>S5MQG1_9ABAC</name>
<evidence type="ECO:0000313" key="3">
    <source>
        <dbReference type="EMBL" id="AGR56844.1"/>
    </source>
</evidence>
<feature type="compositionally biased region" description="Basic residues" evidence="1">
    <location>
        <begin position="578"/>
        <end position="587"/>
    </location>
</feature>
<dbReference type="Gene3D" id="3.90.70.80">
    <property type="match status" value="1"/>
</dbReference>
<dbReference type="InterPro" id="IPR038765">
    <property type="entry name" value="Papain-like_cys_pep_sf"/>
</dbReference>
<feature type="region of interest" description="Disordered" evidence="1">
    <location>
        <begin position="559"/>
        <end position="627"/>
    </location>
</feature>
<reference evidence="3 4" key="1">
    <citation type="journal article" date="2013" name="Virus Genes">
        <title>The genome of a baculovirus isolated from Hemileuca sp. encodes a serpin ortholog.</title>
        <authorList>
            <person name="Rohrmann G.F."/>
            <person name="Erlandson M.A."/>
            <person name="Theilmann D.A."/>
        </authorList>
    </citation>
    <scope>NUCLEOTIDE SEQUENCE [LARGE SCALE GENOMIC DNA]</scope>
</reference>
<dbReference type="KEGG" id="vg:16489494"/>
<dbReference type="GO" id="GO:0016579">
    <property type="term" value="P:protein deubiquitination"/>
    <property type="evidence" value="ECO:0007669"/>
    <property type="project" value="TreeGrafter"/>
</dbReference>
<dbReference type="InterPro" id="IPR009893">
    <property type="entry name" value="Nucleo_P80/P87"/>
</dbReference>
<dbReference type="InterPro" id="IPR050704">
    <property type="entry name" value="Peptidase_C85-like"/>
</dbReference>
<feature type="domain" description="OTU" evidence="2">
    <location>
        <begin position="13"/>
        <end position="166"/>
    </location>
</feature>
<sequence length="819" mass="95408">MEYLNVDNVQTPVVCRSIRGDGACIFRSLSYVIYGDESRHYEIRSDVVRYIVDNWDRFGPYLVKFVQRDNDTDVSQDRKRTMTEAKSPPVRNYTGPEEYQREMLNPTTFASLTEISAAAELYNIYINIYRNGQLYEALGNPNDRVVYLKYTGDDLDYGHVDVYETVFSVDVCKSNSLNLKRNYLRTLIDTVTATTSSDVLRTLLERTEIVLNDKNPNDENRVIDEMINNIQQYYNQMIGVNDEDDTGRLITLQNPNNYDEVGVANVSDAPSLNIRDYFSGQRFPLDDSVGDASPTRRDLDAQLSLTPIHAPHNANNYIGDDVINYNRHNKFGAIAQMYTCINELNVRQFEFDLIDLIGDRNLDQYTKDNLNNVKRVYDSNMLSTSSLAVPNSSFKQYEILFESRLVFTNNLVRMFIINYADYNKHITIPDEMKNRLTDLNEDTIHRQPESVKASLINLKRRILDKVPYNMILFVNMNDYNEIRDETVKFILDLYNSRIAIRFIDENDETITMHNENDMAYDVDRRPLATDEQRLIETIPWNIPFGEFESLESADENGMFATTRKNRRGDGGDDSGGRRDRRTKKRRRDATLVDNNRSESNRRLRQEQEQPQPLEDVPSERINVPPPQSMPTYLIDIVTTIPTDVDDSYLTCPTNTIDSIPKYNNFRNSLGRIKELNLSAINNAHVNFYNMLLPLSYYGGDAINESQVIWFVSKSNNYFILCANNYASITESFRDSDDRDRIFMFIVKYNFLWHYRDFIRTLPATTLTAFRNPKILNILAVYNNKVQKRFEILSLKFPFVEYNVNRRFDNNVIRLMVSFN</sequence>
<dbReference type="OrthoDB" id="2748at10239"/>
<feature type="region of interest" description="Disordered" evidence="1">
    <location>
        <begin position="73"/>
        <end position="95"/>
    </location>
</feature>
<dbReference type="SUPFAM" id="SSF54001">
    <property type="entry name" value="Cysteine proteinases"/>
    <property type="match status" value="1"/>
</dbReference>
<keyword evidence="4" id="KW-1185">Reference proteome</keyword>
<dbReference type="InterPro" id="IPR003323">
    <property type="entry name" value="OTU_dom"/>
</dbReference>
<dbReference type="PROSITE" id="PS50802">
    <property type="entry name" value="OTU"/>
    <property type="match status" value="1"/>
</dbReference>
<evidence type="ECO:0000259" key="2">
    <source>
        <dbReference type="PROSITE" id="PS50802"/>
    </source>
</evidence>
<proteinExistence type="predicted"/>
<dbReference type="EMBL" id="KF158713">
    <property type="protein sequence ID" value="AGR56844.1"/>
    <property type="molecule type" value="Genomic_DNA"/>
</dbReference>
<gene>
    <name evidence="3" type="ORF">Hesp092</name>
</gene>
<dbReference type="GO" id="GO:0019028">
    <property type="term" value="C:viral capsid"/>
    <property type="evidence" value="ECO:0007669"/>
    <property type="project" value="InterPro"/>
</dbReference>
<dbReference type="Proteomes" id="UP000203768">
    <property type="component" value="Segment"/>
</dbReference>
<feature type="compositionally biased region" description="Basic and acidic residues" evidence="1">
    <location>
        <begin position="595"/>
        <end position="607"/>
    </location>
</feature>
<protein>
    <submittedName>
        <fullName evidence="3">Vp80</fullName>
    </submittedName>
</protein>
<dbReference type="GeneID" id="16489494"/>
<dbReference type="GO" id="GO:0004843">
    <property type="term" value="F:cysteine-type deubiquitinase activity"/>
    <property type="evidence" value="ECO:0007669"/>
    <property type="project" value="TreeGrafter"/>
</dbReference>
<feature type="compositionally biased region" description="Basic and acidic residues" evidence="1">
    <location>
        <begin position="73"/>
        <end position="83"/>
    </location>
</feature>
<feature type="compositionally biased region" description="Basic and acidic residues" evidence="1">
    <location>
        <begin position="567"/>
        <end position="577"/>
    </location>
</feature>
<dbReference type="Pfam" id="PF02338">
    <property type="entry name" value="OTU"/>
    <property type="match status" value="1"/>
</dbReference>
<accession>S5MQG1</accession>
<evidence type="ECO:0000313" key="4">
    <source>
        <dbReference type="Proteomes" id="UP000203768"/>
    </source>
</evidence>
<dbReference type="PANTHER" id="PTHR12419:SF7">
    <property type="entry name" value="OTU DOMAIN-CONTAINING PROTEIN 3"/>
    <property type="match status" value="1"/>
</dbReference>
<dbReference type="Pfam" id="PF07267">
    <property type="entry name" value="Nucleo_P87"/>
    <property type="match status" value="1"/>
</dbReference>
<dbReference type="PANTHER" id="PTHR12419">
    <property type="entry name" value="OTU DOMAIN CONTAINING PROTEIN"/>
    <property type="match status" value="1"/>
</dbReference>
<dbReference type="CDD" id="cd22757">
    <property type="entry name" value="OTU_P87_VP80-like"/>
    <property type="match status" value="1"/>
</dbReference>
<dbReference type="RefSeq" id="YP_008378308.1">
    <property type="nucleotide sequence ID" value="NC_021923.1"/>
</dbReference>
<evidence type="ECO:0000256" key="1">
    <source>
        <dbReference type="SAM" id="MobiDB-lite"/>
    </source>
</evidence>
<organism evidence="3 4">
    <name type="scientific">Hemileuca sp. nucleopolyhedrovirus</name>
    <dbReference type="NCBI Taxonomy" id="1367203"/>
    <lineage>
        <taxon>Viruses</taxon>
        <taxon>Viruses incertae sedis</taxon>
        <taxon>Naldaviricetes</taxon>
        <taxon>Lefavirales</taxon>
        <taxon>Baculoviridae</taxon>
        <taxon>Alphabaculovirus</taxon>
        <taxon>Alphabaculovirus heleucae</taxon>
        <taxon>Hemileuca species nucleopolyhedrovirus</taxon>
    </lineage>
</organism>